<keyword evidence="3 9" id="KW-0812">Transmembrane</keyword>
<dbReference type="Pfam" id="PF17200">
    <property type="entry name" value="sCache_2"/>
    <property type="match status" value="1"/>
</dbReference>
<dbReference type="SMART" id="SM01049">
    <property type="entry name" value="Cache_2"/>
    <property type="match status" value="1"/>
</dbReference>
<proteinExistence type="inferred from homology"/>
<dbReference type="Gene3D" id="1.10.287.950">
    <property type="entry name" value="Methyl-accepting chemotaxis protein"/>
    <property type="match status" value="1"/>
</dbReference>
<dbReference type="InterPro" id="IPR004089">
    <property type="entry name" value="MCPsignal_dom"/>
</dbReference>
<dbReference type="Gene3D" id="6.10.340.10">
    <property type="match status" value="1"/>
</dbReference>
<evidence type="ECO:0000259" key="10">
    <source>
        <dbReference type="PROSITE" id="PS50111"/>
    </source>
</evidence>
<evidence type="ECO:0000256" key="1">
    <source>
        <dbReference type="ARBA" id="ARBA00004651"/>
    </source>
</evidence>
<protein>
    <submittedName>
        <fullName evidence="12">Methyl-accepting chemotaxis protein</fullName>
    </submittedName>
</protein>
<dbReference type="Pfam" id="PF00672">
    <property type="entry name" value="HAMP"/>
    <property type="match status" value="1"/>
</dbReference>
<evidence type="ECO:0000256" key="7">
    <source>
        <dbReference type="ARBA" id="ARBA00029447"/>
    </source>
</evidence>
<dbReference type="SMART" id="SM00283">
    <property type="entry name" value="MA"/>
    <property type="match status" value="1"/>
</dbReference>
<dbReference type="SMART" id="SM00304">
    <property type="entry name" value="HAMP"/>
    <property type="match status" value="2"/>
</dbReference>
<keyword evidence="6 8" id="KW-0807">Transducer</keyword>
<dbReference type="PROSITE" id="PS50885">
    <property type="entry name" value="HAMP"/>
    <property type="match status" value="1"/>
</dbReference>
<keyword evidence="5 9" id="KW-0472">Membrane</keyword>
<dbReference type="InterPro" id="IPR033480">
    <property type="entry name" value="sCache_2"/>
</dbReference>
<dbReference type="PANTHER" id="PTHR32089:SF112">
    <property type="entry name" value="LYSOZYME-LIKE PROTEIN-RELATED"/>
    <property type="match status" value="1"/>
</dbReference>
<comment type="similarity">
    <text evidence="7">Belongs to the methyl-accepting chemotaxis (MCP) protein family.</text>
</comment>
<evidence type="ECO:0000256" key="2">
    <source>
        <dbReference type="ARBA" id="ARBA00022475"/>
    </source>
</evidence>
<evidence type="ECO:0000256" key="8">
    <source>
        <dbReference type="PROSITE-ProRule" id="PRU00284"/>
    </source>
</evidence>
<feature type="transmembrane region" description="Helical" evidence="9">
    <location>
        <begin position="201"/>
        <end position="223"/>
    </location>
</feature>
<organism evidence="12 13">
    <name type="scientific">Alkalihalophilus lindianensis</name>
    <dbReference type="NCBI Taxonomy" id="1630542"/>
    <lineage>
        <taxon>Bacteria</taxon>
        <taxon>Bacillati</taxon>
        <taxon>Bacillota</taxon>
        <taxon>Bacilli</taxon>
        <taxon>Bacillales</taxon>
        <taxon>Bacillaceae</taxon>
        <taxon>Alkalihalophilus</taxon>
    </lineage>
</organism>
<dbReference type="Proteomes" id="UP001287282">
    <property type="component" value="Unassembled WGS sequence"/>
</dbReference>
<accession>A0ABU3X9H8</accession>
<reference evidence="12 13" key="1">
    <citation type="submission" date="2023-10" db="EMBL/GenBank/DDBJ databases">
        <title>Screening of Alkalihalobacillus lindianensis BZ-TG-R113 and Its Alleviation of Salt Stress on Rapeseed Growth.</title>
        <authorList>
            <person name="Zhao B."/>
            <person name="Guo T."/>
        </authorList>
    </citation>
    <scope>NUCLEOTIDE SEQUENCE [LARGE SCALE GENOMIC DNA]</scope>
    <source>
        <strain evidence="12 13">BZ-TG-R113</strain>
    </source>
</reference>
<evidence type="ECO:0000256" key="9">
    <source>
        <dbReference type="SAM" id="Phobius"/>
    </source>
</evidence>
<comment type="subcellular location">
    <subcellularLocation>
        <location evidence="1">Cell membrane</location>
        <topology evidence="1">Multi-pass membrane protein</topology>
    </subcellularLocation>
</comment>
<feature type="domain" description="Methyl-accepting transducer" evidence="10">
    <location>
        <begin position="297"/>
        <end position="533"/>
    </location>
</feature>
<feature type="domain" description="HAMP" evidence="11">
    <location>
        <begin position="225"/>
        <end position="278"/>
    </location>
</feature>
<dbReference type="PROSITE" id="PS50111">
    <property type="entry name" value="CHEMOTAXIS_TRANSDUC_2"/>
    <property type="match status" value="1"/>
</dbReference>
<keyword evidence="4 9" id="KW-1133">Transmembrane helix</keyword>
<dbReference type="PANTHER" id="PTHR32089">
    <property type="entry name" value="METHYL-ACCEPTING CHEMOTAXIS PROTEIN MCPB"/>
    <property type="match status" value="1"/>
</dbReference>
<sequence length="583" mass="62758">MINKIRNMNIRSKLVIITLLLLLLPSLIIGITSYFTSKNSLDDVGATKIQNSVYMTAQLIESVNTEVESGALTLEDAQERVKEATLGIRQADGTRPINRNIDLGDNGYIIIYDLSGTLVSHPSIEGESLWDVQDVDGQYFTQNAIEIAQSGGGFTKYQWALPNDPSTVAPKIMYNQLDPNWNWVISGGSYMSDFNKEANTILMNILIVLSVSLIVGGLIIYTFTKLFSERIIRVDQQVQQLAEGNLTISDIDQGHHDEIGTLSKNVNIMSKRLREMITHISDTSTQVAATSEQLTASAEETSRASDQITESIQAVAAGSDDQAETSLQARESASAILESMNYIAKGIEAANGSAITSKNKSESGLQVISQTIDQMKVIDDKTDDISSVVHKLGSKSNEIGNIVSLITAVSEQTNLLALNAAIEAARAGEHGRGFAVVADEVRKLAEQSNQSASQINHLISEIQKDIKQSITSMEAGKAAVHDGSALVDQAGAEFGGISSSVTEVTKQVQEVSHAVQEIKEATQTMAQAIEAASEIAASSSDYSQNVAASAEEQNATMQEITAASNVLSSMAENLQHSVKQFKL</sequence>
<dbReference type="CDD" id="cd18774">
    <property type="entry name" value="PDC2_HK_sensor"/>
    <property type="match status" value="1"/>
</dbReference>
<dbReference type="Gene3D" id="3.30.450.20">
    <property type="entry name" value="PAS domain"/>
    <property type="match status" value="1"/>
</dbReference>
<evidence type="ECO:0000256" key="3">
    <source>
        <dbReference type="ARBA" id="ARBA00022692"/>
    </source>
</evidence>
<evidence type="ECO:0000256" key="4">
    <source>
        <dbReference type="ARBA" id="ARBA00022989"/>
    </source>
</evidence>
<dbReference type="CDD" id="cd11386">
    <property type="entry name" value="MCP_signal"/>
    <property type="match status" value="1"/>
</dbReference>
<dbReference type="Pfam" id="PF00015">
    <property type="entry name" value="MCPsignal"/>
    <property type="match status" value="1"/>
</dbReference>
<evidence type="ECO:0000256" key="6">
    <source>
        <dbReference type="ARBA" id="ARBA00023224"/>
    </source>
</evidence>
<evidence type="ECO:0000313" key="12">
    <source>
        <dbReference type="EMBL" id="MDV2684534.1"/>
    </source>
</evidence>
<keyword evidence="13" id="KW-1185">Reference proteome</keyword>
<keyword evidence="2" id="KW-1003">Cell membrane</keyword>
<comment type="caution">
    <text evidence="12">The sequence shown here is derived from an EMBL/GenBank/DDBJ whole genome shotgun (WGS) entry which is preliminary data.</text>
</comment>
<evidence type="ECO:0000256" key="5">
    <source>
        <dbReference type="ARBA" id="ARBA00023136"/>
    </source>
</evidence>
<dbReference type="CDD" id="cd06225">
    <property type="entry name" value="HAMP"/>
    <property type="match status" value="1"/>
</dbReference>
<dbReference type="InterPro" id="IPR003660">
    <property type="entry name" value="HAMP_dom"/>
</dbReference>
<dbReference type="RefSeq" id="WP_317121754.1">
    <property type="nucleotide sequence ID" value="NZ_JAWJBA010000002.1"/>
</dbReference>
<evidence type="ECO:0000259" key="11">
    <source>
        <dbReference type="PROSITE" id="PS50885"/>
    </source>
</evidence>
<name>A0ABU3X9H8_9BACI</name>
<evidence type="ECO:0000313" key="13">
    <source>
        <dbReference type="Proteomes" id="UP001287282"/>
    </source>
</evidence>
<dbReference type="EMBL" id="JAWJBA010000002">
    <property type="protein sequence ID" value="MDV2684534.1"/>
    <property type="molecule type" value="Genomic_DNA"/>
</dbReference>
<dbReference type="SUPFAM" id="SSF58104">
    <property type="entry name" value="Methyl-accepting chemotaxis protein (MCP) signaling domain"/>
    <property type="match status" value="1"/>
</dbReference>
<gene>
    <name evidence="12" type="ORF">RYX56_09140</name>
</gene>